<evidence type="ECO:0000256" key="2">
    <source>
        <dbReference type="ARBA" id="ARBA00022475"/>
    </source>
</evidence>
<dbReference type="NCBIfam" id="NF010068">
    <property type="entry name" value="PRK13548.1"/>
    <property type="match status" value="1"/>
</dbReference>
<feature type="domain" description="ABC transporter" evidence="7">
    <location>
        <begin position="3"/>
        <end position="244"/>
    </location>
</feature>
<accession>A0A261U385</accession>
<keyword evidence="3" id="KW-0547">Nucleotide-binding</keyword>
<dbReference type="Gene3D" id="3.40.50.300">
    <property type="entry name" value="P-loop containing nucleotide triphosphate hydrolases"/>
    <property type="match status" value="1"/>
</dbReference>
<dbReference type="InterPro" id="IPR003593">
    <property type="entry name" value="AAA+_ATPase"/>
</dbReference>
<reference evidence="8 9" key="1">
    <citation type="submission" date="2017-05" db="EMBL/GenBank/DDBJ databases">
        <title>Complete and WGS of Bordetella genogroups.</title>
        <authorList>
            <person name="Spilker T."/>
            <person name="LiPuma J."/>
        </authorList>
    </citation>
    <scope>NUCLEOTIDE SEQUENCE [LARGE SCALE GENOMIC DNA]</scope>
    <source>
        <strain evidence="8 9">AU10456</strain>
    </source>
</reference>
<keyword evidence="2" id="KW-0472">Membrane</keyword>
<dbReference type="EMBL" id="NEVP01000001">
    <property type="protein sequence ID" value="OZI55313.1"/>
    <property type="molecule type" value="Genomic_DNA"/>
</dbReference>
<evidence type="ECO:0000256" key="3">
    <source>
        <dbReference type="ARBA" id="ARBA00022741"/>
    </source>
</evidence>
<dbReference type="SUPFAM" id="SSF52540">
    <property type="entry name" value="P-loop containing nucleoside triphosphate hydrolases"/>
    <property type="match status" value="1"/>
</dbReference>
<organism evidence="8 9">
    <name type="scientific">Bordetella genomosp. 5</name>
    <dbReference type="NCBI Taxonomy" id="1395608"/>
    <lineage>
        <taxon>Bacteria</taxon>
        <taxon>Pseudomonadati</taxon>
        <taxon>Pseudomonadota</taxon>
        <taxon>Betaproteobacteria</taxon>
        <taxon>Burkholderiales</taxon>
        <taxon>Alcaligenaceae</taxon>
        <taxon>Bordetella</taxon>
    </lineage>
</organism>
<gene>
    <name evidence="8" type="ORF">CAL25_02570</name>
</gene>
<evidence type="ECO:0000256" key="1">
    <source>
        <dbReference type="ARBA" id="ARBA00022448"/>
    </source>
</evidence>
<proteinExistence type="predicted"/>
<dbReference type="CDD" id="cd03214">
    <property type="entry name" value="ABC_Iron-Siderophores_B12_Hemin"/>
    <property type="match status" value="1"/>
</dbReference>
<dbReference type="OrthoDB" id="5296765at2"/>
<dbReference type="RefSeq" id="WP_094798368.1">
    <property type="nucleotide sequence ID" value="NZ_NEVP01000001.1"/>
</dbReference>
<keyword evidence="4 8" id="KW-0067">ATP-binding</keyword>
<dbReference type="InterPro" id="IPR027417">
    <property type="entry name" value="P-loop_NTPase"/>
</dbReference>
<sequence length="262" mass="27821">MSLAASQLVLARGGRDVLSDLTLDLAPGTVTALLGANGAGKSTLLGALAGELAPRAGRLSLDGVDLQDLGVRRLARLRAVLPQKPGLGFDLPVAEVVAMGAYPFPELTPAEVDGLVTQALALAGMTEHATRRYLALSGGEQQRVQFARVLAQCRAGRQAGQARYLLLDEPISNLDPRHQGELLQVATRLAHEEGVGVLVILHDVNLAARWCDRLVMLAQGRLLAAGPPAEVLTSALLREVYEVDADVIDHPILPGRRLVLMR</sequence>
<evidence type="ECO:0000256" key="5">
    <source>
        <dbReference type="ARBA" id="ARBA00022967"/>
    </source>
</evidence>
<keyword evidence="1" id="KW-0813">Transport</keyword>
<dbReference type="InterPro" id="IPR017871">
    <property type="entry name" value="ABC_transporter-like_CS"/>
</dbReference>
<dbReference type="PANTHER" id="PTHR42794">
    <property type="entry name" value="HEMIN IMPORT ATP-BINDING PROTEIN HMUV"/>
    <property type="match status" value="1"/>
</dbReference>
<dbReference type="InterPro" id="IPR003439">
    <property type="entry name" value="ABC_transporter-like_ATP-bd"/>
</dbReference>
<dbReference type="Proteomes" id="UP000216913">
    <property type="component" value="Unassembled WGS sequence"/>
</dbReference>
<evidence type="ECO:0000256" key="4">
    <source>
        <dbReference type="ARBA" id="ARBA00022840"/>
    </source>
</evidence>
<evidence type="ECO:0000313" key="9">
    <source>
        <dbReference type="Proteomes" id="UP000216913"/>
    </source>
</evidence>
<dbReference type="PROSITE" id="PS00211">
    <property type="entry name" value="ABC_TRANSPORTER_1"/>
    <property type="match status" value="1"/>
</dbReference>
<dbReference type="PROSITE" id="PS50893">
    <property type="entry name" value="ABC_TRANSPORTER_2"/>
    <property type="match status" value="1"/>
</dbReference>
<comment type="caution">
    <text evidence="8">The sequence shown here is derived from an EMBL/GenBank/DDBJ whole genome shotgun (WGS) entry which is preliminary data.</text>
</comment>
<dbReference type="GO" id="GO:0016887">
    <property type="term" value="F:ATP hydrolysis activity"/>
    <property type="evidence" value="ECO:0007669"/>
    <property type="project" value="InterPro"/>
</dbReference>
<protein>
    <submittedName>
        <fullName evidence="8">Heme ABC transporter ATP-binding protein</fullName>
    </submittedName>
</protein>
<comment type="function">
    <text evidence="6">Part of the ABC transporter complex HmuTUV involved in hemin import. Responsible for energy coupling to the transport system.</text>
</comment>
<evidence type="ECO:0000313" key="8">
    <source>
        <dbReference type="EMBL" id="OZI55313.1"/>
    </source>
</evidence>
<keyword evidence="5" id="KW-1278">Translocase</keyword>
<keyword evidence="2" id="KW-1003">Cell membrane</keyword>
<evidence type="ECO:0000256" key="6">
    <source>
        <dbReference type="ARBA" id="ARBA00037066"/>
    </source>
</evidence>
<dbReference type="AlphaFoldDB" id="A0A261U385"/>
<keyword evidence="9" id="KW-1185">Reference proteome</keyword>
<dbReference type="Pfam" id="PF00005">
    <property type="entry name" value="ABC_tran"/>
    <property type="match status" value="1"/>
</dbReference>
<dbReference type="SMART" id="SM00382">
    <property type="entry name" value="AAA"/>
    <property type="match status" value="1"/>
</dbReference>
<dbReference type="GO" id="GO:0005524">
    <property type="term" value="F:ATP binding"/>
    <property type="evidence" value="ECO:0007669"/>
    <property type="project" value="UniProtKB-KW"/>
</dbReference>
<name>A0A261U385_9BORD</name>
<dbReference type="PANTHER" id="PTHR42794:SF1">
    <property type="entry name" value="HEMIN IMPORT ATP-BINDING PROTEIN HMUV"/>
    <property type="match status" value="1"/>
</dbReference>
<evidence type="ECO:0000259" key="7">
    <source>
        <dbReference type="PROSITE" id="PS50893"/>
    </source>
</evidence>